<proteinExistence type="predicted"/>
<reference evidence="1 2" key="1">
    <citation type="submission" date="2019-12" db="EMBL/GenBank/DDBJ databases">
        <title>The draft genomic sequence of strain Chitinophaga oryziterrae JCM 16595.</title>
        <authorList>
            <person name="Zhang X."/>
        </authorList>
    </citation>
    <scope>NUCLEOTIDE SEQUENCE [LARGE SCALE GENOMIC DNA]</scope>
    <source>
        <strain evidence="1 2">JCM 16595</strain>
    </source>
</reference>
<dbReference type="RefSeq" id="WP_157301051.1">
    <property type="nucleotide sequence ID" value="NZ_BAAAZB010000002.1"/>
</dbReference>
<organism evidence="1 2">
    <name type="scientific">Chitinophaga oryziterrae</name>
    <dbReference type="NCBI Taxonomy" id="1031224"/>
    <lineage>
        <taxon>Bacteria</taxon>
        <taxon>Pseudomonadati</taxon>
        <taxon>Bacteroidota</taxon>
        <taxon>Chitinophagia</taxon>
        <taxon>Chitinophagales</taxon>
        <taxon>Chitinophagaceae</taxon>
        <taxon>Chitinophaga</taxon>
    </lineage>
</organism>
<evidence type="ECO:0000313" key="1">
    <source>
        <dbReference type="EMBL" id="MVT42415.1"/>
    </source>
</evidence>
<comment type="caution">
    <text evidence="1">The sequence shown here is derived from an EMBL/GenBank/DDBJ whole genome shotgun (WGS) entry which is preliminary data.</text>
</comment>
<gene>
    <name evidence="1" type="ORF">GO495_17615</name>
</gene>
<sequence length="51" mass="5531">MSLNKPDREKVIKAAEEANKPIKISASGGHVLVDTIKYTDAPNAINRIKKG</sequence>
<keyword evidence="2" id="KW-1185">Reference proteome</keyword>
<dbReference type="AlphaFoldDB" id="A0A6N8JAV6"/>
<evidence type="ECO:0000313" key="2">
    <source>
        <dbReference type="Proteomes" id="UP000468388"/>
    </source>
</evidence>
<protein>
    <submittedName>
        <fullName evidence="1">Uncharacterized protein</fullName>
    </submittedName>
</protein>
<name>A0A6N8JAV6_9BACT</name>
<dbReference type="EMBL" id="WRXO01000005">
    <property type="protein sequence ID" value="MVT42415.1"/>
    <property type="molecule type" value="Genomic_DNA"/>
</dbReference>
<dbReference type="Proteomes" id="UP000468388">
    <property type="component" value="Unassembled WGS sequence"/>
</dbReference>
<accession>A0A6N8JAV6</accession>